<reference evidence="1 2" key="3">
    <citation type="journal article" date="2010" name="BMC Genomics">
        <title>Transcriptome sequencing and comparative analysis of cucumber flowers with different sex types.</title>
        <authorList>
            <person name="Guo S."/>
            <person name="Zheng Y."/>
            <person name="Joung J.G."/>
            <person name="Liu S."/>
            <person name="Zhang Z."/>
            <person name="Crasta O.R."/>
            <person name="Sobral B.W."/>
            <person name="Xu Y."/>
            <person name="Huang S."/>
            <person name="Fei Z."/>
        </authorList>
    </citation>
    <scope>NUCLEOTIDE SEQUENCE [LARGE SCALE GENOMIC DNA]</scope>
    <source>
        <strain evidence="2">cv. 9930</strain>
    </source>
</reference>
<dbReference type="EMBL" id="CM002927">
    <property type="protein sequence ID" value="KGN47062.1"/>
    <property type="molecule type" value="Genomic_DNA"/>
</dbReference>
<dbReference type="Gene3D" id="3.40.50.1110">
    <property type="entry name" value="SGNH hydrolase"/>
    <property type="match status" value="1"/>
</dbReference>
<keyword evidence="2" id="KW-1185">Reference proteome</keyword>
<reference evidence="1 2" key="2">
    <citation type="journal article" date="2009" name="PLoS ONE">
        <title>An integrated genetic and cytogenetic map of the cucumber genome.</title>
        <authorList>
            <person name="Ren Y."/>
            <person name="Zhang Z."/>
            <person name="Liu J."/>
            <person name="Staub J.E."/>
            <person name="Han Y."/>
            <person name="Cheng Z."/>
            <person name="Li X."/>
            <person name="Lu J."/>
            <person name="Miao H."/>
            <person name="Kang H."/>
            <person name="Xie B."/>
            <person name="Gu X."/>
            <person name="Wang X."/>
            <person name="Du Y."/>
            <person name="Jin W."/>
            <person name="Huang S."/>
        </authorList>
    </citation>
    <scope>NUCLEOTIDE SEQUENCE [LARGE SCALE GENOMIC DNA]</scope>
    <source>
        <strain evidence="2">cv. 9930</strain>
    </source>
</reference>
<accession>A0A0A0KF93</accession>
<evidence type="ECO:0000313" key="1">
    <source>
        <dbReference type="EMBL" id="KGN47062.1"/>
    </source>
</evidence>
<dbReference type="AlphaFoldDB" id="A0A0A0KF93"/>
<proteinExistence type="predicted"/>
<reference evidence="1 2" key="1">
    <citation type="journal article" date="2009" name="Nat. Genet.">
        <title>The genome of the cucumber, Cucumis sativus L.</title>
        <authorList>
            <person name="Huang S."/>
            <person name="Li R."/>
            <person name="Zhang Z."/>
            <person name="Li L."/>
            <person name="Gu X."/>
            <person name="Fan W."/>
            <person name="Lucas W.J."/>
            <person name="Wang X."/>
            <person name="Xie B."/>
            <person name="Ni P."/>
            <person name="Ren Y."/>
            <person name="Zhu H."/>
            <person name="Li J."/>
            <person name="Lin K."/>
            <person name="Jin W."/>
            <person name="Fei Z."/>
            <person name="Li G."/>
            <person name="Staub J."/>
            <person name="Kilian A."/>
            <person name="van der Vossen E.A."/>
            <person name="Wu Y."/>
            <person name="Guo J."/>
            <person name="He J."/>
            <person name="Jia Z."/>
            <person name="Ren Y."/>
            <person name="Tian G."/>
            <person name="Lu Y."/>
            <person name="Ruan J."/>
            <person name="Qian W."/>
            <person name="Wang M."/>
            <person name="Huang Q."/>
            <person name="Li B."/>
            <person name="Xuan Z."/>
            <person name="Cao J."/>
            <person name="Asan"/>
            <person name="Wu Z."/>
            <person name="Zhang J."/>
            <person name="Cai Q."/>
            <person name="Bai Y."/>
            <person name="Zhao B."/>
            <person name="Han Y."/>
            <person name="Li Y."/>
            <person name="Li X."/>
            <person name="Wang S."/>
            <person name="Shi Q."/>
            <person name="Liu S."/>
            <person name="Cho W.K."/>
            <person name="Kim J.Y."/>
            <person name="Xu Y."/>
            <person name="Heller-Uszynska K."/>
            <person name="Miao H."/>
            <person name="Cheng Z."/>
            <person name="Zhang S."/>
            <person name="Wu J."/>
            <person name="Yang Y."/>
            <person name="Kang H."/>
            <person name="Li M."/>
            <person name="Liang H."/>
            <person name="Ren X."/>
            <person name="Shi Z."/>
            <person name="Wen M."/>
            <person name="Jian M."/>
            <person name="Yang H."/>
            <person name="Zhang G."/>
            <person name="Yang Z."/>
            <person name="Chen R."/>
            <person name="Liu S."/>
            <person name="Li J."/>
            <person name="Ma L."/>
            <person name="Liu H."/>
            <person name="Zhou Y."/>
            <person name="Zhao J."/>
            <person name="Fang X."/>
            <person name="Li G."/>
            <person name="Fang L."/>
            <person name="Li Y."/>
            <person name="Liu D."/>
            <person name="Zheng H."/>
            <person name="Zhang Y."/>
            <person name="Qin N."/>
            <person name="Li Z."/>
            <person name="Yang G."/>
            <person name="Yang S."/>
            <person name="Bolund L."/>
            <person name="Kristiansen K."/>
            <person name="Zheng H."/>
            <person name="Li S."/>
            <person name="Zhang X."/>
            <person name="Yang H."/>
            <person name="Wang J."/>
            <person name="Sun R."/>
            <person name="Zhang B."/>
            <person name="Jiang S."/>
            <person name="Wang J."/>
            <person name="Du Y."/>
            <person name="Li S."/>
        </authorList>
    </citation>
    <scope>NUCLEOTIDE SEQUENCE [LARGE SCALE GENOMIC DNA]</scope>
    <source>
        <strain evidence="2">cv. 9930</strain>
    </source>
</reference>
<name>A0A0A0KF93_CUCSA</name>
<reference evidence="1 2" key="4">
    <citation type="journal article" date="2011" name="BMC Genomics">
        <title>RNA-Seq improves annotation of protein-coding genes in the cucumber genome.</title>
        <authorList>
            <person name="Li Z."/>
            <person name="Zhang Z."/>
            <person name="Yan P."/>
            <person name="Huang S."/>
            <person name="Fei Z."/>
            <person name="Lin K."/>
        </authorList>
    </citation>
    <scope>NUCLEOTIDE SEQUENCE [LARGE SCALE GENOMIC DNA]</scope>
    <source>
        <strain evidence="2">cv. 9930</strain>
    </source>
</reference>
<dbReference type="STRING" id="3659.A0A0A0KF93"/>
<evidence type="ECO:0000313" key="2">
    <source>
        <dbReference type="Proteomes" id="UP000029981"/>
    </source>
</evidence>
<dbReference type="InterPro" id="IPR036514">
    <property type="entry name" value="SGNH_hydro_sf"/>
</dbReference>
<protein>
    <submittedName>
        <fullName evidence="1">Uncharacterized protein</fullName>
    </submittedName>
</protein>
<organism evidence="1 2">
    <name type="scientific">Cucumis sativus</name>
    <name type="common">Cucumber</name>
    <dbReference type="NCBI Taxonomy" id="3659"/>
    <lineage>
        <taxon>Eukaryota</taxon>
        <taxon>Viridiplantae</taxon>
        <taxon>Streptophyta</taxon>
        <taxon>Embryophyta</taxon>
        <taxon>Tracheophyta</taxon>
        <taxon>Spermatophyta</taxon>
        <taxon>Magnoliopsida</taxon>
        <taxon>eudicotyledons</taxon>
        <taxon>Gunneridae</taxon>
        <taxon>Pentapetalae</taxon>
        <taxon>rosids</taxon>
        <taxon>fabids</taxon>
        <taxon>Cucurbitales</taxon>
        <taxon>Cucurbitaceae</taxon>
        <taxon>Benincaseae</taxon>
        <taxon>Cucumis</taxon>
    </lineage>
</organism>
<dbReference type="Proteomes" id="UP000029981">
    <property type="component" value="Chromosome 6"/>
</dbReference>
<gene>
    <name evidence="1" type="ORF">Csa_6G182160</name>
</gene>
<dbReference type="Gramene" id="KGN47062">
    <property type="protein sequence ID" value="KGN47062"/>
    <property type="gene ID" value="Csa_6G182160"/>
</dbReference>
<sequence length="65" mass="7449">MKKRLHSDNDKRYNLYRNPCVSNPLNELERTNNVVGAYSKACVVVAKECGVSVIDIWTKMHQVPD</sequence>